<evidence type="ECO:0000313" key="5">
    <source>
        <dbReference type="Proteomes" id="UP000055590"/>
    </source>
</evidence>
<dbReference type="PANTHER" id="PTHR43212">
    <property type="entry name" value="QUERCETIN 2,3-DIOXYGENASE"/>
    <property type="match status" value="1"/>
</dbReference>
<sequence>MSEELDERISRRAFVKAASGWLALTALGCNPSPGVPPVADPKHRPLSSLPTTKLSWLHLRDHFVATVGPNAGAGRPFGPLLVLADATFAPSSRFPLHPHREMEILSLVVRGELSHHGDQEHGATLRARQAQLISARNGMVHAEGNDTDGETHMLQIWFRPNEHGGEARYFHREIPFAPAGGRHLVAGDDGMPMRSPAKVWWLDLVAGREERLDVAPRRAGYLLAMDAPVALTSGLRLEKGEGAEVHAGSVAVAAATEAAAALWIEVSADA</sequence>
<dbReference type="Pfam" id="PF02678">
    <property type="entry name" value="Pirin"/>
    <property type="match status" value="1"/>
</dbReference>
<gene>
    <name evidence="4" type="ORF">AKJ08_3086</name>
</gene>
<dbReference type="InterPro" id="IPR014710">
    <property type="entry name" value="RmlC-like_jellyroll"/>
</dbReference>
<evidence type="ECO:0000256" key="1">
    <source>
        <dbReference type="ARBA" id="ARBA00008416"/>
    </source>
</evidence>
<reference evidence="4 5" key="1">
    <citation type="submission" date="2015-08" db="EMBL/GenBank/DDBJ databases">
        <authorList>
            <person name="Babu N.S."/>
            <person name="Beckwith C.J."/>
            <person name="Beseler K.G."/>
            <person name="Brison A."/>
            <person name="Carone J.V."/>
            <person name="Caskin T.P."/>
            <person name="Diamond M."/>
            <person name="Durham M.E."/>
            <person name="Foxe J.M."/>
            <person name="Go M."/>
            <person name="Henderson B.A."/>
            <person name="Jones I.B."/>
            <person name="McGettigan J.A."/>
            <person name="Micheletti S.J."/>
            <person name="Nasrallah M.E."/>
            <person name="Ortiz D."/>
            <person name="Piller C.R."/>
            <person name="Privatt S.R."/>
            <person name="Schneider S.L."/>
            <person name="Sharp S."/>
            <person name="Smith T.C."/>
            <person name="Stanton J.D."/>
            <person name="Ullery H.E."/>
            <person name="Wilson R.J."/>
            <person name="Serrano M.G."/>
            <person name="Buck G."/>
            <person name="Lee V."/>
            <person name="Wang Y."/>
            <person name="Carvalho R."/>
            <person name="Voegtly L."/>
            <person name="Shi R."/>
            <person name="Duckworth R."/>
            <person name="Johnson A."/>
            <person name="Loviza R."/>
            <person name="Walstead R."/>
            <person name="Shah Z."/>
            <person name="Kiflezghi M."/>
            <person name="Wade K."/>
            <person name="Ball S.L."/>
            <person name="Bradley K.W."/>
            <person name="Asai D.J."/>
            <person name="Bowman C.A."/>
            <person name="Russell D.A."/>
            <person name="Pope W.H."/>
            <person name="Jacobs-Sera D."/>
            <person name="Hendrix R.W."/>
            <person name="Hatfull G.F."/>
        </authorList>
    </citation>
    <scope>NUCLEOTIDE SEQUENCE [LARGE SCALE GENOMIC DNA]</scope>
    <source>
        <strain evidence="4 5">DSM 27710</strain>
    </source>
</reference>
<dbReference type="KEGG" id="vin:AKJ08_3086"/>
<protein>
    <submittedName>
        <fullName evidence="4">Pirin-like protein YhhW</fullName>
    </submittedName>
</protein>
<proteinExistence type="inferred from homology"/>
<dbReference type="RefSeq" id="WP_082343224.1">
    <property type="nucleotide sequence ID" value="NZ_CP012332.1"/>
</dbReference>
<dbReference type="PANTHER" id="PTHR43212:SF3">
    <property type="entry name" value="QUERCETIN 2,3-DIOXYGENASE"/>
    <property type="match status" value="1"/>
</dbReference>
<dbReference type="InterPro" id="IPR006311">
    <property type="entry name" value="TAT_signal"/>
</dbReference>
<dbReference type="InterPro" id="IPR011051">
    <property type="entry name" value="RmlC_Cupin_sf"/>
</dbReference>
<feature type="domain" description="Pirin N-terminal" evidence="3">
    <location>
        <begin position="91"/>
        <end position="157"/>
    </location>
</feature>
<dbReference type="Gene3D" id="2.60.120.10">
    <property type="entry name" value="Jelly Rolls"/>
    <property type="match status" value="2"/>
</dbReference>
<dbReference type="Proteomes" id="UP000055590">
    <property type="component" value="Chromosome"/>
</dbReference>
<dbReference type="InterPro" id="IPR003829">
    <property type="entry name" value="Pirin_N_dom"/>
</dbReference>
<name>A0A0K1PHW3_9BACT</name>
<dbReference type="SUPFAM" id="SSF51182">
    <property type="entry name" value="RmlC-like cupins"/>
    <property type="match status" value="1"/>
</dbReference>
<comment type="similarity">
    <text evidence="1 2">Belongs to the pirin family.</text>
</comment>
<evidence type="ECO:0000259" key="3">
    <source>
        <dbReference type="Pfam" id="PF02678"/>
    </source>
</evidence>
<evidence type="ECO:0000256" key="2">
    <source>
        <dbReference type="RuleBase" id="RU003457"/>
    </source>
</evidence>
<dbReference type="EMBL" id="CP012332">
    <property type="protein sequence ID" value="AKU92699.1"/>
    <property type="molecule type" value="Genomic_DNA"/>
</dbReference>
<accession>A0A0K1PHW3</accession>
<dbReference type="AlphaFoldDB" id="A0A0K1PHW3"/>
<dbReference type="OrthoDB" id="5290707at2"/>
<keyword evidence="5" id="KW-1185">Reference proteome</keyword>
<dbReference type="InterPro" id="IPR012093">
    <property type="entry name" value="Pirin"/>
</dbReference>
<organism evidence="4 5">
    <name type="scientific">Vulgatibacter incomptus</name>
    <dbReference type="NCBI Taxonomy" id="1391653"/>
    <lineage>
        <taxon>Bacteria</taxon>
        <taxon>Pseudomonadati</taxon>
        <taxon>Myxococcota</taxon>
        <taxon>Myxococcia</taxon>
        <taxon>Myxococcales</taxon>
        <taxon>Cystobacterineae</taxon>
        <taxon>Vulgatibacteraceae</taxon>
        <taxon>Vulgatibacter</taxon>
    </lineage>
</organism>
<dbReference type="PROSITE" id="PS51318">
    <property type="entry name" value="TAT"/>
    <property type="match status" value="1"/>
</dbReference>
<evidence type="ECO:0000313" key="4">
    <source>
        <dbReference type="EMBL" id="AKU92699.1"/>
    </source>
</evidence>